<keyword evidence="3" id="KW-1185">Reference proteome</keyword>
<dbReference type="SUPFAM" id="SSF109854">
    <property type="entry name" value="DinB/YfiT-like putative metalloenzymes"/>
    <property type="match status" value="1"/>
</dbReference>
<dbReference type="OrthoDB" id="3781681at2"/>
<protein>
    <recommendedName>
        <fullName evidence="1">Mycothiol-dependent maleylpyruvate isomerase metal-binding domain-containing protein</fullName>
    </recommendedName>
</protein>
<dbReference type="AlphaFoldDB" id="U5WFI8"/>
<dbReference type="RefSeq" id="WP_023563136.1">
    <property type="nucleotide sequence ID" value="NC_022657.1"/>
</dbReference>
<accession>U5WFI8</accession>
<proteinExistence type="predicted"/>
<dbReference type="PATRIC" id="fig|1246995.3.peg.8653"/>
<evidence type="ECO:0000259" key="1">
    <source>
        <dbReference type="Pfam" id="PF11716"/>
    </source>
</evidence>
<gene>
    <name evidence="2" type="ORF">AFR_42755</name>
</gene>
<dbReference type="GO" id="GO:0046872">
    <property type="term" value="F:metal ion binding"/>
    <property type="evidence" value="ECO:0007669"/>
    <property type="project" value="InterPro"/>
</dbReference>
<dbReference type="Gene3D" id="1.20.120.450">
    <property type="entry name" value="dinb family like domain"/>
    <property type="match status" value="1"/>
</dbReference>
<dbReference type="STRING" id="1246995.AFR_42755"/>
<sequence length="224" mass="23557">MRLPDVATALEAAYTGLTDVVADLDDLELLLPSGCRGWTICDLLLHVSLDAQRALVAFAVPVDGPADVDFVSYWRSFAGVGDASAASAHAQWVRRTAAAFNQPSGVVQRWTETSAAAVSVAHRADPGSFIGTQEHVLAVPDFTATLVTEAVIHHLDLIVSLPDAPEPPPEAIEIALSTLDGLAAPVGLPAHWSEHETLLKGTGREELTAADRSAVEGLTFPLLG</sequence>
<dbReference type="eggNOG" id="ENOG50331BS">
    <property type="taxonomic scope" value="Bacteria"/>
</dbReference>
<dbReference type="HOGENOM" id="CLU_106669_0_0_11"/>
<dbReference type="Pfam" id="PF11716">
    <property type="entry name" value="MDMPI_N"/>
    <property type="match status" value="1"/>
</dbReference>
<evidence type="ECO:0000313" key="2">
    <source>
        <dbReference type="EMBL" id="AGZ46805.1"/>
    </source>
</evidence>
<dbReference type="InterPro" id="IPR024344">
    <property type="entry name" value="MDMPI_metal-binding"/>
</dbReference>
<evidence type="ECO:0000313" key="3">
    <source>
        <dbReference type="Proteomes" id="UP000017746"/>
    </source>
</evidence>
<feature type="domain" description="Mycothiol-dependent maleylpyruvate isomerase metal-binding" evidence="1">
    <location>
        <begin position="11"/>
        <end position="157"/>
    </location>
</feature>
<reference evidence="2 3" key="1">
    <citation type="journal article" date="2014" name="J. Biotechnol.">
        <title>Complete genome sequence of the actinobacterium Actinoplanes friuliensis HAG 010964, producer of the lipopeptide antibiotic friulimycin.</title>
        <authorList>
            <person name="Ruckert C."/>
            <person name="Szczepanowski R."/>
            <person name="Albersmeier A."/>
            <person name="Goesmann A."/>
            <person name="Fischer N."/>
            <person name="Steinkamper A."/>
            <person name="Puhler A."/>
            <person name="Biener R."/>
            <person name="Schwartz D."/>
            <person name="Kalinowski J."/>
        </authorList>
    </citation>
    <scope>NUCLEOTIDE SEQUENCE [LARGE SCALE GENOMIC DNA]</scope>
    <source>
        <strain evidence="2 3">DSM 7358</strain>
    </source>
</reference>
<dbReference type="Proteomes" id="UP000017746">
    <property type="component" value="Chromosome"/>
</dbReference>
<name>U5WFI8_9ACTN</name>
<dbReference type="KEGG" id="afs:AFR_42755"/>
<organism evidence="2 3">
    <name type="scientific">Actinoplanes friuliensis DSM 7358</name>
    <dbReference type="NCBI Taxonomy" id="1246995"/>
    <lineage>
        <taxon>Bacteria</taxon>
        <taxon>Bacillati</taxon>
        <taxon>Actinomycetota</taxon>
        <taxon>Actinomycetes</taxon>
        <taxon>Micromonosporales</taxon>
        <taxon>Micromonosporaceae</taxon>
        <taxon>Actinoplanes</taxon>
    </lineage>
</organism>
<dbReference type="InterPro" id="IPR034660">
    <property type="entry name" value="DinB/YfiT-like"/>
</dbReference>
<dbReference type="EMBL" id="CP006272">
    <property type="protein sequence ID" value="AGZ46805.1"/>
    <property type="molecule type" value="Genomic_DNA"/>
</dbReference>